<reference evidence="2" key="2">
    <citation type="submission" date="2022-04" db="EMBL/GenBank/DDBJ databases">
        <title>Sequencing and genomic assembly of Halococcus dombrowskii.</title>
        <authorList>
            <person name="Lim S.W."/>
            <person name="MacLea K.S."/>
        </authorList>
    </citation>
    <scope>NUCLEOTIDE SEQUENCE</scope>
    <source>
        <strain evidence="2">H4</strain>
    </source>
</reference>
<dbReference type="Proteomes" id="UP001500962">
    <property type="component" value="Unassembled WGS sequence"/>
</dbReference>
<dbReference type="EMBL" id="BAAADN010000046">
    <property type="protein sequence ID" value="GAA0469829.1"/>
    <property type="molecule type" value="Genomic_DNA"/>
</dbReference>
<evidence type="ECO:0000313" key="1">
    <source>
        <dbReference type="EMBL" id="GAA0469829.1"/>
    </source>
</evidence>
<sequence>MLNLDIASFMVELKDGALKNVGPSNKSATAKLFDVTSAEAREFGDKRVKFVFEDDEDNEVQVALFPEEAKRIADDIEALEADSRVFKD</sequence>
<gene>
    <name evidence="1" type="ORF">GCM10008985_28500</name>
    <name evidence="2" type="ORF">MUK72_04485</name>
</gene>
<keyword evidence="3" id="KW-1185">Reference proteome</keyword>
<dbReference type="RefSeq" id="WP_004051285.1">
    <property type="nucleotide sequence ID" value="NZ_BAAADN010000046.1"/>
</dbReference>
<name>A0AAV3SJS4_HALDO</name>
<proteinExistence type="predicted"/>
<accession>A0AAV3SJS4</accession>
<evidence type="ECO:0000313" key="2">
    <source>
        <dbReference type="EMBL" id="UOO95967.1"/>
    </source>
</evidence>
<dbReference type="Proteomes" id="UP000830542">
    <property type="component" value="Chromosome"/>
</dbReference>
<evidence type="ECO:0000313" key="4">
    <source>
        <dbReference type="Proteomes" id="UP001500962"/>
    </source>
</evidence>
<dbReference type="GeneID" id="71761079"/>
<reference evidence="1" key="1">
    <citation type="journal article" date="2014" name="Int. J. Syst. Evol. Microbiol.">
        <title>Complete genome sequence of Corynebacterium casei LMG S-19264T (=DSM 44701T), isolated from a smear-ripened cheese.</title>
        <authorList>
            <consortium name="US DOE Joint Genome Institute (JGI-PGF)"/>
            <person name="Walter F."/>
            <person name="Albersmeier A."/>
            <person name="Kalinowski J."/>
            <person name="Ruckert C."/>
        </authorList>
    </citation>
    <scope>NUCLEOTIDE SEQUENCE</scope>
    <source>
        <strain evidence="1">JCM 12289</strain>
    </source>
</reference>
<dbReference type="KEGG" id="hdo:MUK72_04485"/>
<protein>
    <submittedName>
        <fullName evidence="1">Uncharacterized protein</fullName>
    </submittedName>
</protein>
<reference evidence="1" key="3">
    <citation type="submission" date="2023-12" db="EMBL/GenBank/DDBJ databases">
        <authorList>
            <person name="Sun Q."/>
            <person name="Inoue M."/>
        </authorList>
    </citation>
    <scope>NUCLEOTIDE SEQUENCE</scope>
    <source>
        <strain evidence="1">JCM 12289</strain>
    </source>
</reference>
<dbReference type="AlphaFoldDB" id="A0AAV3SJS4"/>
<organism evidence="1 4">
    <name type="scientific">Halococcus dombrowskii</name>
    <dbReference type="NCBI Taxonomy" id="179637"/>
    <lineage>
        <taxon>Archaea</taxon>
        <taxon>Methanobacteriati</taxon>
        <taxon>Methanobacteriota</taxon>
        <taxon>Stenosarchaea group</taxon>
        <taxon>Halobacteria</taxon>
        <taxon>Halobacteriales</taxon>
        <taxon>Halococcaceae</taxon>
        <taxon>Halococcus</taxon>
    </lineage>
</organism>
<evidence type="ECO:0000313" key="3">
    <source>
        <dbReference type="Proteomes" id="UP000830542"/>
    </source>
</evidence>
<dbReference type="EMBL" id="CP095005">
    <property type="protein sequence ID" value="UOO95967.1"/>
    <property type="molecule type" value="Genomic_DNA"/>
</dbReference>